<dbReference type="EMBL" id="VSSQ01077363">
    <property type="protein sequence ID" value="MPN27455.1"/>
    <property type="molecule type" value="Genomic_DNA"/>
</dbReference>
<evidence type="ECO:0000313" key="1">
    <source>
        <dbReference type="EMBL" id="MPN27455.1"/>
    </source>
</evidence>
<name>A0A645GL60_9ZZZZ</name>
<dbReference type="AlphaFoldDB" id="A0A645GL60"/>
<proteinExistence type="predicted"/>
<comment type="caution">
    <text evidence="1">The sequence shown here is derived from an EMBL/GenBank/DDBJ whole genome shotgun (WGS) entry which is preliminary data.</text>
</comment>
<reference evidence="1" key="1">
    <citation type="submission" date="2019-08" db="EMBL/GenBank/DDBJ databases">
        <authorList>
            <person name="Kucharzyk K."/>
            <person name="Murdoch R.W."/>
            <person name="Higgins S."/>
            <person name="Loffler F."/>
        </authorList>
    </citation>
    <scope>NUCLEOTIDE SEQUENCE</scope>
</reference>
<accession>A0A645GL60</accession>
<sequence>MKGNPVLPGTLPLPDNGVIVLGKHLPQALFHQAAERGDHLRKRRDKAVRQRYAHRAKQIALRFVLLPKRVGGDGAREPQVNIGYRNPLRGTKRERRLRHGQHGVMPAQAV</sequence>
<gene>
    <name evidence="1" type="ORF">SDC9_174888</name>
</gene>
<organism evidence="1">
    <name type="scientific">bioreactor metagenome</name>
    <dbReference type="NCBI Taxonomy" id="1076179"/>
    <lineage>
        <taxon>unclassified sequences</taxon>
        <taxon>metagenomes</taxon>
        <taxon>ecological metagenomes</taxon>
    </lineage>
</organism>
<protein>
    <submittedName>
        <fullName evidence="1">Uncharacterized protein</fullName>
    </submittedName>
</protein>